<feature type="transmembrane region" description="Helical" evidence="2">
    <location>
        <begin position="296"/>
        <end position="320"/>
    </location>
</feature>
<keyword evidence="2" id="KW-0472">Membrane</keyword>
<feature type="transmembrane region" description="Helical" evidence="2">
    <location>
        <begin position="406"/>
        <end position="428"/>
    </location>
</feature>
<feature type="transmembrane region" description="Helical" evidence="2">
    <location>
        <begin position="340"/>
        <end position="363"/>
    </location>
</feature>
<protein>
    <submittedName>
        <fullName evidence="3">Uncharacterized protein</fullName>
    </submittedName>
</protein>
<feature type="transmembrane region" description="Helical" evidence="2">
    <location>
        <begin position="240"/>
        <end position="264"/>
    </location>
</feature>
<feature type="region of interest" description="Disordered" evidence="1">
    <location>
        <begin position="477"/>
        <end position="528"/>
    </location>
</feature>
<sequence length="528" mass="58399">MAPPQVPTVAVALEPENDPSGPCQLPQETIVKRSGCSSQVRCQLSHLPDAEAYKATYQLGSSSLERISTYSLPSTCESMPAMTTRPPLEKFEVFDSTHTNPILHLLRTLVAVSLTANVSLISCANVIGTSTFLIQRSIVLGFSVTGPVEVARSYINCVYFNARLCAVPPSERTRVPYARAVFTFVLMWELQPIGQVIPLAQAAQCERVHSTTLFVEEVVGNLLFYRDTSIMTVVLARLSWWQLLGSPALVFVAHAAVLLTFAFYTRDVPARTPLVTRITVVRIDVYLSYVPDGVSIFTAVLTAMGLAIIAFTVCEMRWAWRFLNRLHNLYYRRQQRGHRILLSATPVVVVCMFMTSVLAAAALTIHSVTLQLLIIAAEGAPALSFMYRPALSHWTGNTFCVPLYTFWYTLVQNTMVLATLAIHAVLFLPPETPTCMRHVECGLPTHKQGFIATHVCCKREPIPFPLTSPYLRSVDVSATSAPSSRRPHPRYLQHRPCRPLRTSGNPVAPTHIQHNAACAPDTPASRGR</sequence>
<dbReference type="Proteomes" id="UP001301350">
    <property type="component" value="Unassembled WGS sequence"/>
</dbReference>
<keyword evidence="2" id="KW-1133">Transmembrane helix</keyword>
<evidence type="ECO:0000256" key="2">
    <source>
        <dbReference type="SAM" id="Phobius"/>
    </source>
</evidence>
<organism evidence="3 4">
    <name type="scientific">Cyanidium caldarium</name>
    <name type="common">Red alga</name>
    <dbReference type="NCBI Taxonomy" id="2771"/>
    <lineage>
        <taxon>Eukaryota</taxon>
        <taxon>Rhodophyta</taxon>
        <taxon>Bangiophyceae</taxon>
        <taxon>Cyanidiales</taxon>
        <taxon>Cyanidiaceae</taxon>
        <taxon>Cyanidium</taxon>
    </lineage>
</organism>
<name>A0AAV9IRY7_CYACA</name>
<evidence type="ECO:0000256" key="1">
    <source>
        <dbReference type="SAM" id="MobiDB-lite"/>
    </source>
</evidence>
<evidence type="ECO:0000313" key="3">
    <source>
        <dbReference type="EMBL" id="KAK4535012.1"/>
    </source>
</evidence>
<keyword evidence="4" id="KW-1185">Reference proteome</keyword>
<reference evidence="3 4" key="1">
    <citation type="submission" date="2022-07" db="EMBL/GenBank/DDBJ databases">
        <title>Genome-wide signatures of adaptation to extreme environments.</title>
        <authorList>
            <person name="Cho C.H."/>
            <person name="Yoon H.S."/>
        </authorList>
    </citation>
    <scope>NUCLEOTIDE SEQUENCE [LARGE SCALE GENOMIC DNA]</scope>
    <source>
        <strain evidence="3 4">DBV 063 E5</strain>
    </source>
</reference>
<comment type="caution">
    <text evidence="3">The sequence shown here is derived from an EMBL/GenBank/DDBJ whole genome shotgun (WGS) entry which is preliminary data.</text>
</comment>
<keyword evidence="2" id="KW-0812">Transmembrane</keyword>
<proteinExistence type="predicted"/>
<dbReference type="EMBL" id="JANCYW010000003">
    <property type="protein sequence ID" value="KAK4535012.1"/>
    <property type="molecule type" value="Genomic_DNA"/>
</dbReference>
<accession>A0AAV9IRY7</accession>
<feature type="compositionally biased region" description="Basic residues" evidence="1">
    <location>
        <begin position="485"/>
        <end position="498"/>
    </location>
</feature>
<gene>
    <name evidence="3" type="ORF">CDCA_CDCA03G1037</name>
</gene>
<dbReference type="AlphaFoldDB" id="A0AAV9IRY7"/>
<evidence type="ECO:0000313" key="4">
    <source>
        <dbReference type="Proteomes" id="UP001301350"/>
    </source>
</evidence>